<dbReference type="GO" id="GO:0005829">
    <property type="term" value="C:cytosol"/>
    <property type="evidence" value="ECO:0007669"/>
    <property type="project" value="TreeGrafter"/>
</dbReference>
<dbReference type="Proteomes" id="UP000233256">
    <property type="component" value="Unassembled WGS sequence"/>
</dbReference>
<dbReference type="PANTHER" id="PTHR48111:SF1">
    <property type="entry name" value="TWO-COMPONENT RESPONSE REGULATOR ORR33"/>
    <property type="match status" value="1"/>
</dbReference>
<dbReference type="GO" id="GO:0000156">
    <property type="term" value="F:phosphorelay response regulator activity"/>
    <property type="evidence" value="ECO:0007669"/>
    <property type="project" value="TreeGrafter"/>
</dbReference>
<protein>
    <recommendedName>
        <fullName evidence="11">Response regulatory domain-containing protein</fullName>
    </recommendedName>
</protein>
<keyword evidence="2" id="KW-0902">Two-component regulatory system</keyword>
<proteinExistence type="predicted"/>
<dbReference type="EMBL" id="PGXC01000052">
    <property type="protein sequence ID" value="PKK88320.1"/>
    <property type="molecule type" value="Genomic_DNA"/>
</dbReference>
<dbReference type="GO" id="GO:0000155">
    <property type="term" value="F:phosphorelay sensor kinase activity"/>
    <property type="evidence" value="ECO:0007669"/>
    <property type="project" value="InterPro"/>
</dbReference>
<dbReference type="PANTHER" id="PTHR48111">
    <property type="entry name" value="REGULATOR OF RPOS"/>
    <property type="match status" value="1"/>
</dbReference>
<evidence type="ECO:0000256" key="2">
    <source>
        <dbReference type="ARBA" id="ARBA00023012"/>
    </source>
</evidence>
<dbReference type="InterPro" id="IPR000014">
    <property type="entry name" value="PAS"/>
</dbReference>
<dbReference type="GO" id="GO:0006355">
    <property type="term" value="P:regulation of DNA-templated transcription"/>
    <property type="evidence" value="ECO:0007669"/>
    <property type="project" value="TreeGrafter"/>
</dbReference>
<dbReference type="SMART" id="SM00086">
    <property type="entry name" value="PAC"/>
    <property type="match status" value="1"/>
</dbReference>
<gene>
    <name evidence="9" type="ORF">CVV64_19410</name>
</gene>
<dbReference type="AlphaFoldDB" id="A0A2N1PJ31"/>
<comment type="caution">
    <text evidence="9">The sequence shown here is derived from an EMBL/GenBank/DDBJ whole genome shotgun (WGS) entry which is preliminary data.</text>
</comment>
<dbReference type="InterPro" id="IPR003661">
    <property type="entry name" value="HisK_dim/P_dom"/>
</dbReference>
<keyword evidence="4" id="KW-0238">DNA-binding</keyword>
<dbReference type="PROSITE" id="PS50113">
    <property type="entry name" value="PAC"/>
    <property type="match status" value="1"/>
</dbReference>
<dbReference type="Pfam" id="PF00072">
    <property type="entry name" value="Response_reg"/>
    <property type="match status" value="1"/>
</dbReference>
<evidence type="ECO:0000256" key="4">
    <source>
        <dbReference type="ARBA" id="ARBA00023125"/>
    </source>
</evidence>
<evidence type="ECO:0008006" key="11">
    <source>
        <dbReference type="Google" id="ProtNLM"/>
    </source>
</evidence>
<dbReference type="InterPro" id="IPR036097">
    <property type="entry name" value="HisK_dim/P_sf"/>
</dbReference>
<evidence type="ECO:0000256" key="3">
    <source>
        <dbReference type="ARBA" id="ARBA00023015"/>
    </source>
</evidence>
<keyword evidence="5" id="KW-0804">Transcription</keyword>
<keyword evidence="3" id="KW-0805">Transcription regulation</keyword>
<evidence type="ECO:0000256" key="6">
    <source>
        <dbReference type="PROSITE-ProRule" id="PRU00169"/>
    </source>
</evidence>
<sequence>MTDSRFSSSSGNIFGSTVDSGNSSYTDVFRIMLVEDSEHDAIAFRRALAKSDAVWEITHLERAEGALDSLASASGNWDIIVSDFKLPGMNGLEFCGKALKMASDTPLVMLTGGGSERLAVEALKMGVYDYIIKDPRQAYLELIPVILPRIITKFRQGIEKTMAERALAQNERLLRGIMDVAWDMVIFTGINGESFRFVSSSARTVTGFSSDVFMQGGIAFLMERMHRTDRKEYRPPCSSPGSADICVQEYRFIKSDDQWIHLREARSAILDDSGNLAGVVSTLMDVTAAREAVDRQKLHERLTGALEMAGATCHEMNQPLQAVMGYAELLLLDLPKGSSGSDIARSILDMVTRMGEITRKIMSLTKYVTRDYIKGRKIIDLDRASADSIDEPDDSEK</sequence>
<evidence type="ECO:0000259" key="7">
    <source>
        <dbReference type="PROSITE" id="PS50110"/>
    </source>
</evidence>
<feature type="modified residue" description="4-aspartylphosphate" evidence="6">
    <location>
        <position position="83"/>
    </location>
</feature>
<evidence type="ECO:0000313" key="10">
    <source>
        <dbReference type="Proteomes" id="UP000233256"/>
    </source>
</evidence>
<dbReference type="CDD" id="cd00082">
    <property type="entry name" value="HisKA"/>
    <property type="match status" value="1"/>
</dbReference>
<dbReference type="Pfam" id="PF00512">
    <property type="entry name" value="HisKA"/>
    <property type="match status" value="1"/>
</dbReference>
<organism evidence="9 10">
    <name type="scientific">Candidatus Wallbacteria bacterium HGW-Wallbacteria-1</name>
    <dbReference type="NCBI Taxonomy" id="2013854"/>
    <lineage>
        <taxon>Bacteria</taxon>
        <taxon>Candidatus Walliibacteriota</taxon>
    </lineage>
</organism>
<dbReference type="InterPro" id="IPR001789">
    <property type="entry name" value="Sig_transdc_resp-reg_receiver"/>
</dbReference>
<dbReference type="PROSITE" id="PS50110">
    <property type="entry name" value="RESPONSE_REGULATORY"/>
    <property type="match status" value="1"/>
</dbReference>
<dbReference type="InterPro" id="IPR000700">
    <property type="entry name" value="PAS-assoc_C"/>
</dbReference>
<dbReference type="GO" id="GO:0032993">
    <property type="term" value="C:protein-DNA complex"/>
    <property type="evidence" value="ECO:0007669"/>
    <property type="project" value="TreeGrafter"/>
</dbReference>
<dbReference type="NCBIfam" id="TIGR00229">
    <property type="entry name" value="sensory_box"/>
    <property type="match status" value="1"/>
</dbReference>
<dbReference type="InterPro" id="IPR039420">
    <property type="entry name" value="WalR-like"/>
</dbReference>
<dbReference type="SMART" id="SM00448">
    <property type="entry name" value="REC"/>
    <property type="match status" value="1"/>
</dbReference>
<evidence type="ECO:0000259" key="8">
    <source>
        <dbReference type="PROSITE" id="PS50113"/>
    </source>
</evidence>
<name>A0A2N1PJ31_9BACT</name>
<dbReference type="GO" id="GO:0000976">
    <property type="term" value="F:transcription cis-regulatory region binding"/>
    <property type="evidence" value="ECO:0007669"/>
    <property type="project" value="TreeGrafter"/>
</dbReference>
<evidence type="ECO:0000256" key="5">
    <source>
        <dbReference type="ARBA" id="ARBA00023163"/>
    </source>
</evidence>
<evidence type="ECO:0000313" key="9">
    <source>
        <dbReference type="EMBL" id="PKK88320.1"/>
    </source>
</evidence>
<dbReference type="InterPro" id="IPR035965">
    <property type="entry name" value="PAS-like_dom_sf"/>
</dbReference>
<dbReference type="Gene3D" id="3.30.450.20">
    <property type="entry name" value="PAS domain"/>
    <property type="match status" value="1"/>
</dbReference>
<accession>A0A2N1PJ31</accession>
<keyword evidence="1 6" id="KW-0597">Phosphoprotein</keyword>
<dbReference type="InterPro" id="IPR011006">
    <property type="entry name" value="CheY-like_superfamily"/>
</dbReference>
<dbReference type="Gene3D" id="1.10.287.130">
    <property type="match status" value="1"/>
</dbReference>
<dbReference type="SUPFAM" id="SSF47384">
    <property type="entry name" value="Homodimeric domain of signal transducing histidine kinase"/>
    <property type="match status" value="1"/>
</dbReference>
<dbReference type="SUPFAM" id="SSF55785">
    <property type="entry name" value="PYP-like sensor domain (PAS domain)"/>
    <property type="match status" value="1"/>
</dbReference>
<dbReference type="InterPro" id="IPR001610">
    <property type="entry name" value="PAC"/>
</dbReference>
<reference evidence="9 10" key="1">
    <citation type="journal article" date="2017" name="ISME J.">
        <title>Potential for microbial H2 and metal transformations associated with novel bacteria and archaea in deep terrestrial subsurface sediments.</title>
        <authorList>
            <person name="Hernsdorf A.W."/>
            <person name="Amano Y."/>
            <person name="Miyakawa K."/>
            <person name="Ise K."/>
            <person name="Suzuki Y."/>
            <person name="Anantharaman K."/>
            <person name="Probst A."/>
            <person name="Burstein D."/>
            <person name="Thomas B.C."/>
            <person name="Banfield J.F."/>
        </authorList>
    </citation>
    <scope>NUCLEOTIDE SEQUENCE [LARGE SCALE GENOMIC DNA]</scope>
    <source>
        <strain evidence="9">HGW-Wallbacteria-1</strain>
    </source>
</reference>
<dbReference type="Gene3D" id="3.40.50.2300">
    <property type="match status" value="1"/>
</dbReference>
<dbReference type="CDD" id="cd00156">
    <property type="entry name" value="REC"/>
    <property type="match status" value="1"/>
</dbReference>
<dbReference type="CDD" id="cd00130">
    <property type="entry name" value="PAS"/>
    <property type="match status" value="1"/>
</dbReference>
<dbReference type="SUPFAM" id="SSF52172">
    <property type="entry name" value="CheY-like"/>
    <property type="match status" value="1"/>
</dbReference>
<feature type="domain" description="PAC" evidence="8">
    <location>
        <begin position="246"/>
        <end position="298"/>
    </location>
</feature>
<dbReference type="SMART" id="SM00388">
    <property type="entry name" value="HisKA"/>
    <property type="match status" value="1"/>
</dbReference>
<evidence type="ECO:0000256" key="1">
    <source>
        <dbReference type="ARBA" id="ARBA00022553"/>
    </source>
</evidence>
<feature type="domain" description="Response regulatory" evidence="7">
    <location>
        <begin position="30"/>
        <end position="148"/>
    </location>
</feature>